<dbReference type="RefSeq" id="WP_202835479.1">
    <property type="nucleotide sequence ID" value="NZ_JAETWB010000056.1"/>
</dbReference>
<sequence>MSTEPSTYPGYRFPAAVIHHAVWLYHLFSLSLRDIELILAERGVVVSYESIRRWCLRFGADVAARLRKRRPRPGDTWHIDEVYLKINGELFYLWRAVDQHGAVLDILVQERRNATAAKRFFRRLLVGLKYKPRRIVTDGLRSYGVAQREVLSSVRHRTSRYLNNRAENSHRPTRRRERQMQHFKSPRQAQRFLSAHAMIYGHFRPRRHLMTASQYRRSRGKAFRIWRQETCAQIAA</sequence>
<keyword evidence="3" id="KW-0238">DNA-binding</keyword>
<evidence type="ECO:0000256" key="4">
    <source>
        <dbReference type="ARBA" id="ARBA00023172"/>
    </source>
</evidence>
<keyword evidence="2" id="KW-0815">Transposition</keyword>
<evidence type="ECO:0000313" key="7">
    <source>
        <dbReference type="Proteomes" id="UP000660885"/>
    </source>
</evidence>
<comment type="function">
    <text evidence="1">Involved in the transposition of the insertion sequence.</text>
</comment>
<proteinExistence type="predicted"/>
<dbReference type="InterPro" id="IPR052183">
    <property type="entry name" value="IS_Transposase"/>
</dbReference>
<dbReference type="InterPro" id="IPR036397">
    <property type="entry name" value="RNaseH_sf"/>
</dbReference>
<dbReference type="PANTHER" id="PTHR35528:SF3">
    <property type="entry name" value="BLL1675 PROTEIN"/>
    <property type="match status" value="1"/>
</dbReference>
<organism evidence="6 7">
    <name type="scientific">Belnapia arida</name>
    <dbReference type="NCBI Taxonomy" id="2804533"/>
    <lineage>
        <taxon>Bacteria</taxon>
        <taxon>Pseudomonadati</taxon>
        <taxon>Pseudomonadota</taxon>
        <taxon>Alphaproteobacteria</taxon>
        <taxon>Acetobacterales</taxon>
        <taxon>Roseomonadaceae</taxon>
        <taxon>Belnapia</taxon>
    </lineage>
</organism>
<dbReference type="InterPro" id="IPR047930">
    <property type="entry name" value="Transpos_IS6"/>
</dbReference>
<name>A0ABS1UC85_9PROT</name>
<accession>A0ABS1UC85</accession>
<keyword evidence="7" id="KW-1185">Reference proteome</keyword>
<dbReference type="Pfam" id="PF13610">
    <property type="entry name" value="DDE_Tnp_IS240"/>
    <property type="match status" value="1"/>
</dbReference>
<feature type="domain" description="DDE" evidence="5">
    <location>
        <begin position="75"/>
        <end position="202"/>
    </location>
</feature>
<dbReference type="Gene3D" id="3.30.420.10">
    <property type="entry name" value="Ribonuclease H-like superfamily/Ribonuclease H"/>
    <property type="match status" value="1"/>
</dbReference>
<gene>
    <name evidence="6" type="ORF">JMJ56_30285</name>
</gene>
<evidence type="ECO:0000256" key="1">
    <source>
        <dbReference type="ARBA" id="ARBA00002286"/>
    </source>
</evidence>
<dbReference type="InterPro" id="IPR012337">
    <property type="entry name" value="RNaseH-like_sf"/>
</dbReference>
<protein>
    <submittedName>
        <fullName evidence="6">IS6 family transposase</fullName>
    </submittedName>
</protein>
<evidence type="ECO:0000256" key="3">
    <source>
        <dbReference type="ARBA" id="ARBA00023125"/>
    </source>
</evidence>
<dbReference type="EMBL" id="JAETWB010000056">
    <property type="protein sequence ID" value="MBL6082268.1"/>
    <property type="molecule type" value="Genomic_DNA"/>
</dbReference>
<dbReference type="Proteomes" id="UP000660885">
    <property type="component" value="Unassembled WGS sequence"/>
</dbReference>
<keyword evidence="4" id="KW-0233">DNA recombination</keyword>
<comment type="caution">
    <text evidence="6">The sequence shown here is derived from an EMBL/GenBank/DDBJ whole genome shotgun (WGS) entry which is preliminary data.</text>
</comment>
<reference evidence="6 7" key="1">
    <citation type="submission" date="2021-01" db="EMBL/GenBank/DDBJ databases">
        <title>Belnapia mucosa sp. nov. and Belnapia arida sp. nov., isolated from the Tabernas Desert (Almeria, Spain).</title>
        <authorList>
            <person name="Molina-Menor E."/>
            <person name="Vidal-Verdu A."/>
            <person name="Calonge A."/>
            <person name="Satari L."/>
            <person name="Pereto J."/>
            <person name="Porcar M."/>
        </authorList>
    </citation>
    <scope>NUCLEOTIDE SEQUENCE [LARGE SCALE GENOMIC DNA]</scope>
    <source>
        <strain evidence="6 7">T18</strain>
    </source>
</reference>
<dbReference type="InterPro" id="IPR032874">
    <property type="entry name" value="DDE_dom"/>
</dbReference>
<dbReference type="PANTHER" id="PTHR35528">
    <property type="entry name" value="BLL1675 PROTEIN"/>
    <property type="match status" value="1"/>
</dbReference>
<evidence type="ECO:0000313" key="6">
    <source>
        <dbReference type="EMBL" id="MBL6082268.1"/>
    </source>
</evidence>
<evidence type="ECO:0000259" key="5">
    <source>
        <dbReference type="Pfam" id="PF13610"/>
    </source>
</evidence>
<dbReference type="NCBIfam" id="NF033587">
    <property type="entry name" value="transpos_IS6"/>
    <property type="match status" value="1"/>
</dbReference>
<dbReference type="SUPFAM" id="SSF53098">
    <property type="entry name" value="Ribonuclease H-like"/>
    <property type="match status" value="1"/>
</dbReference>
<evidence type="ECO:0000256" key="2">
    <source>
        <dbReference type="ARBA" id="ARBA00022578"/>
    </source>
</evidence>